<reference evidence="3" key="2">
    <citation type="submission" date="2021-04" db="EMBL/GenBank/DDBJ databases">
        <authorList>
            <person name="Podell S."/>
        </authorList>
    </citation>
    <scope>NUCLEOTIDE SEQUENCE</scope>
    <source>
        <strain evidence="3">Hildebrandi</strain>
    </source>
</reference>
<dbReference type="AlphaFoldDB" id="A0A9K3PCR8"/>
<dbReference type="Pfam" id="PF00782">
    <property type="entry name" value="DSPc"/>
    <property type="match status" value="1"/>
</dbReference>
<dbReference type="EMBL" id="JAGRRH010000052">
    <property type="protein sequence ID" value="KAG7338656.1"/>
    <property type="molecule type" value="Genomic_DNA"/>
</dbReference>
<evidence type="ECO:0000313" key="4">
    <source>
        <dbReference type="Proteomes" id="UP000693970"/>
    </source>
</evidence>
<evidence type="ECO:0000259" key="1">
    <source>
        <dbReference type="PROSITE" id="PS50056"/>
    </source>
</evidence>
<comment type="caution">
    <text evidence="3">The sequence shown here is derived from an EMBL/GenBank/DDBJ whole genome shotgun (WGS) entry which is preliminary data.</text>
</comment>
<feature type="domain" description="Tyrosine specific protein phosphatases" evidence="1">
    <location>
        <begin position="116"/>
        <end position="169"/>
    </location>
</feature>
<dbReference type="InterPro" id="IPR000340">
    <property type="entry name" value="Dual-sp_phosphatase_cat-dom"/>
</dbReference>
<evidence type="ECO:0000313" key="2">
    <source>
        <dbReference type="EMBL" id="KAG7338656.1"/>
    </source>
</evidence>
<dbReference type="EMBL" id="JAGRRH010000024">
    <property type="protein sequence ID" value="KAG7342778.1"/>
    <property type="molecule type" value="Genomic_DNA"/>
</dbReference>
<sequence length="194" mass="21461">MELKDGDRYMDIGVEQAVITPLHPDTLHNFGPASSRDTVVYTCERPGGETSTGDKLKTIEKVREWKDFMSHPDRNIKHVIILLGDDELEDYEDPGLIEAYKAVGVTAHHIPYTSENSFSKIMAVLDEVAGKGERVVAHCTHGMGRSGRIAAGWLVHKYGLTAEEASEEVLATARANGVERMGAPTQLTLWMEKK</sequence>
<keyword evidence="4" id="KW-1185">Reference proteome</keyword>
<dbReference type="Proteomes" id="UP000693970">
    <property type="component" value="Unassembled WGS sequence"/>
</dbReference>
<dbReference type="InterPro" id="IPR000387">
    <property type="entry name" value="Tyr_Pase_dom"/>
</dbReference>
<dbReference type="PROSITE" id="PS50056">
    <property type="entry name" value="TYR_PHOSPHATASE_2"/>
    <property type="match status" value="1"/>
</dbReference>
<gene>
    <name evidence="3" type="ORF">IV203_020722</name>
    <name evidence="2" type="ORF">IV203_021588</name>
</gene>
<accession>A0A9K3PCR8</accession>
<dbReference type="OrthoDB" id="542841at2759"/>
<protein>
    <submittedName>
        <fullName evidence="3">Dual specificity phosphatase</fullName>
    </submittedName>
</protein>
<organism evidence="3 4">
    <name type="scientific">Nitzschia inconspicua</name>
    <dbReference type="NCBI Taxonomy" id="303405"/>
    <lineage>
        <taxon>Eukaryota</taxon>
        <taxon>Sar</taxon>
        <taxon>Stramenopiles</taxon>
        <taxon>Ochrophyta</taxon>
        <taxon>Bacillariophyta</taxon>
        <taxon>Bacillariophyceae</taxon>
        <taxon>Bacillariophycidae</taxon>
        <taxon>Bacillariales</taxon>
        <taxon>Bacillariaceae</taxon>
        <taxon>Nitzschia</taxon>
    </lineage>
</organism>
<reference evidence="3" key="1">
    <citation type="journal article" date="2021" name="Sci. Rep.">
        <title>Diploid genomic architecture of Nitzschia inconspicua, an elite biomass production diatom.</title>
        <authorList>
            <person name="Oliver A."/>
            <person name="Podell S."/>
            <person name="Pinowska A."/>
            <person name="Traller J.C."/>
            <person name="Smith S.R."/>
            <person name="McClure R."/>
            <person name="Beliaev A."/>
            <person name="Bohutskyi P."/>
            <person name="Hill E.A."/>
            <person name="Rabines A."/>
            <person name="Zheng H."/>
            <person name="Allen L.Z."/>
            <person name="Kuo A."/>
            <person name="Grigoriev I.V."/>
            <person name="Allen A.E."/>
            <person name="Hazlebeck D."/>
            <person name="Allen E.E."/>
        </authorList>
    </citation>
    <scope>NUCLEOTIDE SEQUENCE</scope>
    <source>
        <strain evidence="3">Hildebrandi</strain>
    </source>
</reference>
<proteinExistence type="predicted"/>
<evidence type="ECO:0000313" key="3">
    <source>
        <dbReference type="EMBL" id="KAG7342778.1"/>
    </source>
</evidence>
<name>A0A9K3PCR8_9STRA</name>